<dbReference type="AlphaFoldDB" id="A0A367U5A8"/>
<gene>
    <name evidence="1" type="ORF">TH5_25350</name>
</gene>
<comment type="caution">
    <text evidence="1">The sequence shown here is derived from an EMBL/GenBank/DDBJ whole genome shotgun (WGS) entry which is preliminary data.</text>
</comment>
<accession>A0A367U5A8</accession>
<dbReference type="InterPro" id="IPR021077">
    <property type="entry name" value="Phage_phi-Lf_Orf112"/>
</dbReference>
<evidence type="ECO:0000313" key="2">
    <source>
        <dbReference type="Proteomes" id="UP000252419"/>
    </source>
</evidence>
<dbReference type="EMBL" id="JPWA01000071">
    <property type="protein sequence ID" value="RCK03476.1"/>
    <property type="molecule type" value="Genomic_DNA"/>
</dbReference>
<name>A0A367U5A8_9PROT</name>
<protein>
    <submittedName>
        <fullName evidence="1">Uncharacterized protein</fullName>
    </submittedName>
</protein>
<keyword evidence="2" id="KW-1185">Reference proteome</keyword>
<dbReference type="RefSeq" id="WP_083997219.1">
    <property type="nucleotide sequence ID" value="NZ_JPWA01000071.1"/>
</dbReference>
<proteinExistence type="predicted"/>
<reference evidence="1 2" key="1">
    <citation type="submission" date="2014-07" db="EMBL/GenBank/DDBJ databases">
        <title>Draft genome sequence of Thalassospira xianhensis P-4 (MCCC 1A02616).</title>
        <authorList>
            <person name="Lai Q."/>
            <person name="Shao Z."/>
        </authorList>
    </citation>
    <scope>NUCLEOTIDE SEQUENCE [LARGE SCALE GENOMIC DNA]</scope>
    <source>
        <strain evidence="1 2">MCCC 1A02616</strain>
    </source>
</reference>
<evidence type="ECO:0000313" key="1">
    <source>
        <dbReference type="EMBL" id="RCK03476.1"/>
    </source>
</evidence>
<dbReference type="Proteomes" id="UP000252419">
    <property type="component" value="Unassembled WGS sequence"/>
</dbReference>
<organism evidence="1 2">
    <name type="scientific">Thalassospira xianhensis MCCC 1A02616</name>
    <dbReference type="NCBI Taxonomy" id="1177929"/>
    <lineage>
        <taxon>Bacteria</taxon>
        <taxon>Pseudomonadati</taxon>
        <taxon>Pseudomonadota</taxon>
        <taxon>Alphaproteobacteria</taxon>
        <taxon>Rhodospirillales</taxon>
        <taxon>Thalassospiraceae</taxon>
        <taxon>Thalassospira</taxon>
    </lineage>
</organism>
<sequence length="108" mass="12816">MIFRDLCFGLSVKEISAITYRHPSTVRRYLRTNKAPPHVLHLVNLYRVGRLPSLHESWRGWRMNGELLVDPDGNGYRANEIKSLWAVRQLRRELERLRARPAQFVMDF</sequence>
<dbReference type="Pfam" id="PF12375">
    <property type="entry name" value="DUF3653"/>
    <property type="match status" value="1"/>
</dbReference>